<evidence type="ECO:0000256" key="2">
    <source>
        <dbReference type="SAM" id="SignalP"/>
    </source>
</evidence>
<proteinExistence type="predicted"/>
<evidence type="ECO:0000313" key="3">
    <source>
        <dbReference type="EMBL" id="MFC7668782.1"/>
    </source>
</evidence>
<sequence length="114" mass="12624">MTSKLKMIASMPSLLSAAQRTPATAKSRYISALALLGTLCFSSISPALAQSDSTTIDSRLPRLLRERSVLTRRYADASAQRHSLFGNKPSKRTSRRWWTPCRASSTKTSKSWTC</sequence>
<feature type="region of interest" description="Disordered" evidence="1">
    <location>
        <begin position="81"/>
        <end position="114"/>
    </location>
</feature>
<name>A0ABW2U8P4_9BACT</name>
<comment type="caution">
    <text evidence="3">The sequence shown here is derived from an EMBL/GenBank/DDBJ whole genome shotgun (WGS) entry which is preliminary data.</text>
</comment>
<gene>
    <name evidence="3" type="ORF">ACFQT0_16450</name>
</gene>
<organism evidence="3 4">
    <name type="scientific">Hymenobacter humi</name>
    <dbReference type="NCBI Taxonomy" id="1411620"/>
    <lineage>
        <taxon>Bacteria</taxon>
        <taxon>Pseudomonadati</taxon>
        <taxon>Bacteroidota</taxon>
        <taxon>Cytophagia</taxon>
        <taxon>Cytophagales</taxon>
        <taxon>Hymenobacteraceae</taxon>
        <taxon>Hymenobacter</taxon>
    </lineage>
</organism>
<feature type="compositionally biased region" description="Polar residues" evidence="1">
    <location>
        <begin position="102"/>
        <end position="114"/>
    </location>
</feature>
<accession>A0ABW2U8P4</accession>
<dbReference type="RefSeq" id="WP_380204326.1">
    <property type="nucleotide sequence ID" value="NZ_JBHTEK010000001.1"/>
</dbReference>
<keyword evidence="4" id="KW-1185">Reference proteome</keyword>
<evidence type="ECO:0000256" key="1">
    <source>
        <dbReference type="SAM" id="MobiDB-lite"/>
    </source>
</evidence>
<feature type="signal peptide" evidence="2">
    <location>
        <begin position="1"/>
        <end position="49"/>
    </location>
</feature>
<keyword evidence="2" id="KW-0732">Signal</keyword>
<evidence type="ECO:0000313" key="4">
    <source>
        <dbReference type="Proteomes" id="UP001596513"/>
    </source>
</evidence>
<dbReference type="Proteomes" id="UP001596513">
    <property type="component" value="Unassembled WGS sequence"/>
</dbReference>
<reference evidence="4" key="1">
    <citation type="journal article" date="2019" name="Int. J. Syst. Evol. Microbiol.">
        <title>The Global Catalogue of Microorganisms (GCM) 10K type strain sequencing project: providing services to taxonomists for standard genome sequencing and annotation.</title>
        <authorList>
            <consortium name="The Broad Institute Genomics Platform"/>
            <consortium name="The Broad Institute Genome Sequencing Center for Infectious Disease"/>
            <person name="Wu L."/>
            <person name="Ma J."/>
        </authorList>
    </citation>
    <scope>NUCLEOTIDE SEQUENCE [LARGE SCALE GENOMIC DNA]</scope>
    <source>
        <strain evidence="4">JCM 19635</strain>
    </source>
</reference>
<feature type="chain" id="PRO_5047265595" evidence="2">
    <location>
        <begin position="50"/>
        <end position="114"/>
    </location>
</feature>
<dbReference type="EMBL" id="JBHTEK010000001">
    <property type="protein sequence ID" value="MFC7668782.1"/>
    <property type="molecule type" value="Genomic_DNA"/>
</dbReference>
<protein>
    <submittedName>
        <fullName evidence="3">Uncharacterized protein</fullName>
    </submittedName>
</protein>